<keyword evidence="3" id="KW-1185">Reference proteome</keyword>
<sequence length="228" mass="25376">MEAPQLPFTCNSVGDEAHAWLEQRAVDPERSFINEGLRSINNCSLAVLSTLHTAKIATTISLKKMIRVLAVSIVLILGFILPTQALPKDPSVADRDTNPKNNYRTVTYCINKNLKGGCETQEILLSNPLPLGVPNEGYELGGECKNMSVEFVNLVSSIRLTPTHYPYWCRFYRESDCFMGSDDLTVTVVSNGDQKKAMNLGKEPNRPLNDRTMSFRCFQLSEVNGPTD</sequence>
<dbReference type="Proteomes" id="UP000250140">
    <property type="component" value="Unassembled WGS sequence"/>
</dbReference>
<feature type="transmembrane region" description="Helical" evidence="1">
    <location>
        <begin position="65"/>
        <end position="82"/>
    </location>
</feature>
<protein>
    <submittedName>
        <fullName evidence="2">Uncharacterized protein</fullName>
    </submittedName>
</protein>
<accession>A0A8E2ERQ5</accession>
<name>A0A8E2ERQ5_9PEZI</name>
<proteinExistence type="predicted"/>
<organism evidence="2 3">
    <name type="scientific">Glonium stellatum</name>
    <dbReference type="NCBI Taxonomy" id="574774"/>
    <lineage>
        <taxon>Eukaryota</taxon>
        <taxon>Fungi</taxon>
        <taxon>Dikarya</taxon>
        <taxon>Ascomycota</taxon>
        <taxon>Pezizomycotina</taxon>
        <taxon>Dothideomycetes</taxon>
        <taxon>Pleosporomycetidae</taxon>
        <taxon>Gloniales</taxon>
        <taxon>Gloniaceae</taxon>
        <taxon>Glonium</taxon>
    </lineage>
</organism>
<reference evidence="2 3" key="1">
    <citation type="journal article" date="2016" name="Nat. Commun.">
        <title>Ectomycorrhizal ecology is imprinted in the genome of the dominant symbiotic fungus Cenococcum geophilum.</title>
        <authorList>
            <consortium name="DOE Joint Genome Institute"/>
            <person name="Peter M."/>
            <person name="Kohler A."/>
            <person name="Ohm R.A."/>
            <person name="Kuo A."/>
            <person name="Krutzmann J."/>
            <person name="Morin E."/>
            <person name="Arend M."/>
            <person name="Barry K.W."/>
            <person name="Binder M."/>
            <person name="Choi C."/>
            <person name="Clum A."/>
            <person name="Copeland A."/>
            <person name="Grisel N."/>
            <person name="Haridas S."/>
            <person name="Kipfer T."/>
            <person name="LaButti K."/>
            <person name="Lindquist E."/>
            <person name="Lipzen A."/>
            <person name="Maire R."/>
            <person name="Meier B."/>
            <person name="Mihaltcheva S."/>
            <person name="Molinier V."/>
            <person name="Murat C."/>
            <person name="Poggeler S."/>
            <person name="Quandt C.A."/>
            <person name="Sperisen C."/>
            <person name="Tritt A."/>
            <person name="Tisserant E."/>
            <person name="Crous P.W."/>
            <person name="Henrissat B."/>
            <person name="Nehls U."/>
            <person name="Egli S."/>
            <person name="Spatafora J.W."/>
            <person name="Grigoriev I.V."/>
            <person name="Martin F.M."/>
        </authorList>
    </citation>
    <scope>NUCLEOTIDE SEQUENCE [LARGE SCALE GENOMIC DNA]</scope>
    <source>
        <strain evidence="2 3">CBS 207.34</strain>
    </source>
</reference>
<evidence type="ECO:0000256" key="1">
    <source>
        <dbReference type="SAM" id="Phobius"/>
    </source>
</evidence>
<evidence type="ECO:0000313" key="2">
    <source>
        <dbReference type="EMBL" id="OCL03606.1"/>
    </source>
</evidence>
<dbReference type="AlphaFoldDB" id="A0A8E2ERQ5"/>
<dbReference type="EMBL" id="KV750705">
    <property type="protein sequence ID" value="OCL03606.1"/>
    <property type="molecule type" value="Genomic_DNA"/>
</dbReference>
<keyword evidence="1" id="KW-0472">Membrane</keyword>
<gene>
    <name evidence="2" type="ORF">AOQ84DRAFT_392152</name>
</gene>
<keyword evidence="1" id="KW-1133">Transmembrane helix</keyword>
<evidence type="ECO:0000313" key="3">
    <source>
        <dbReference type="Proteomes" id="UP000250140"/>
    </source>
</evidence>
<keyword evidence="1" id="KW-0812">Transmembrane</keyword>